<keyword evidence="2" id="KW-0472">Membrane</keyword>
<dbReference type="PANTHER" id="PTHR35394:SF5">
    <property type="entry name" value="DUF3176 DOMAIN-CONTAINING PROTEIN"/>
    <property type="match status" value="1"/>
</dbReference>
<reference evidence="6" key="2">
    <citation type="submission" date="2020-08" db="EMBL/GenBank/DDBJ databases">
        <title>Draft Genome Sequence of Cumin Blight Pathogen Alternaria burnsii.</title>
        <authorList>
            <person name="Feng Z."/>
        </authorList>
    </citation>
    <scope>NUCLEOTIDE SEQUENCE</scope>
    <source>
        <strain evidence="6">CBS107.38</strain>
    </source>
</reference>
<sequence>MTFRPSHYEHLSNRSEEFYEPAEPYRSPSTSSDVEHLGLHRHDTNTYIQPYVSPISRGASLQDHESFEVPLQGKQESVFHQHILLSSATHDFDASSLKPDTSFDPPQKRKEGSWADVLNDWWWWELGSLLLSCACFIAIVITLCVVQGDPLSSWRSVVSPNALISTLATISKASLLLAVASCISQLKWLYFESAPHRLQDIQVFDDASRGPLGAVNLLMRLGSKEAFTRQSGGAGWAFWASILTILALASDPFAQQILSFPLRTVPDLTDPASAFISASQVYDTAITGYERNSQDLNMDMAMQGAVQNGLYTLNSPMTFGCTTANCTWPTFYTLGICSSCKNVTDQLDVSCTEDEQSNRALIGSCNYTLPSGLAVSGQYGSNAVGEFGPLLNATAKAGSHTFMKEHGNLTDLLVLAGVTRFSETWRRYTRPEAYECRLSWCAKRYSGVKVTKGEILTPHIRTWPLTSPSGSTLNDGIRLGRFEVGENTDFDGPNGTFVVNAVEHNMLANWLATDFFTTVEQDAVGRVLYTHSDMSQTFDNIATSMTNRIRENDNATRVYGTSYREETYIRVSWPWLILPGVVVLMSVVLFIASIVLSRGDKQGLWKSTTLAPLFTHMRGWEHEGLRVGRWSEMENQAKGMRGRLQRDEQGSLDFVSALLEMFQGLRKEPIDISTFQSQGALQCSEHTLLVQKFTEHCQTPSRHHNRPAQKDMGFYCGQSLGEVTLTESVEKLGVVWELLLSPSDNGTEDFAKGDTMDPDWVDLTKIKQWKSDCLTLHGSRCNNPMKIWKTTPAWLVDVELQCVVPGKEQVNFVALSYTYGDRLGLKMDAELSARLRETHAFQSPDIATRIPPTLAHAMFVTKNLDERYLWVDALCIGHDDPTETARQLTMMGSIYASAILTIIATDGDAGEGISGLNGISESRALEQKVFPFGSRKIIVRSTGIFSLVHGGTPYFSRGWTYQEHRLAKRKLFFLKKSAHWECQHRQSHEELTSRAEIESYIEPRLVESLDGFPELSSFGNIICDYNGKDLRYPEDALPGITGMLAVLSRSFEGGFLFGVPEMFFHRALAWTPHWSHTELERRELSDRPRQDQLPAGQLPSWSWIGWKGMVKLGEEAARINDICATIEETYPMVEWYTASSPTTSASERRRIRSTWYEHREEWKSGTIDLPGWTAVEMESEEGTYKGEPRIFPAGCGDRVYRHRNMMHNKNHGPTNDWYFPFPVPEISSATVASMPEQTPYLFSRTQRSFVLGQKPNGTRDETDDDSNKLIALCDSSSGNSVGALHLHSKEQLKLFPFAKITPSSGHDAPHDRFDMHTIMKEKRNIDIVADTADKSLPKIEIVAVSMTRVDSKTWNQEAERAEKPFRVNEVVNVLWIEWENDIAYRRAAGYVGKQNWQQLESLKMAAQLEPEIVLYDLACTKGVCFSPAVWRVRLMLNYKRIPYKTIFIEFPDIEPTLKGLGIHPAKSSTGSKYTVPAIYHIPTNTYTMDSTLIAQFLEATYPDRPIPLISELGHEIESKSRTVIGPIFRDSIMPREVNILSPRSQEYFRRTREAALGCKLEELLSSEREELAWRKVEDDIRAVEQLLLTNEKEGQFVLGARPSATDFFLAGSLHAARTVDESVFARIMNYPGFKKIYEACVPYMQGHEVLNLTD</sequence>
<evidence type="ECO:0000256" key="1">
    <source>
        <dbReference type="SAM" id="MobiDB-lite"/>
    </source>
</evidence>
<dbReference type="Pfam" id="PF11374">
    <property type="entry name" value="DUF3176"/>
    <property type="match status" value="1"/>
</dbReference>
<feature type="transmembrane region" description="Helical" evidence="2">
    <location>
        <begin position="573"/>
        <end position="596"/>
    </location>
</feature>
<dbReference type="CDD" id="cd03038">
    <property type="entry name" value="GST_N_etherase_LigE"/>
    <property type="match status" value="1"/>
</dbReference>
<proteinExistence type="predicted"/>
<dbReference type="EMBL" id="JAAABM010000010">
    <property type="protein sequence ID" value="KAF7674511.1"/>
    <property type="molecule type" value="Genomic_DNA"/>
</dbReference>
<dbReference type="InterPro" id="IPR021514">
    <property type="entry name" value="DUF3176"/>
</dbReference>
<keyword evidence="2" id="KW-0812">Transmembrane</keyword>
<dbReference type="InterPro" id="IPR010730">
    <property type="entry name" value="HET"/>
</dbReference>
<evidence type="ECO:0000259" key="4">
    <source>
        <dbReference type="Pfam" id="PF13417"/>
    </source>
</evidence>
<feature type="region of interest" description="Disordered" evidence="1">
    <location>
        <begin position="14"/>
        <end position="35"/>
    </location>
</feature>
<keyword evidence="2" id="KW-1133">Transmembrane helix</keyword>
<dbReference type="Pfam" id="PF13417">
    <property type="entry name" value="GST_N_3"/>
    <property type="match status" value="1"/>
</dbReference>
<dbReference type="PANTHER" id="PTHR35394">
    <property type="entry name" value="DUF3176 DOMAIN-CONTAINING PROTEIN"/>
    <property type="match status" value="1"/>
</dbReference>
<dbReference type="InterPro" id="IPR004045">
    <property type="entry name" value="Glutathione_S-Trfase_N"/>
</dbReference>
<dbReference type="SUPFAM" id="SSF47616">
    <property type="entry name" value="GST C-terminal domain-like"/>
    <property type="match status" value="1"/>
</dbReference>
<feature type="domain" description="Heterokaryon incompatibility" evidence="3">
    <location>
        <begin position="812"/>
        <end position="963"/>
    </location>
</feature>
<evidence type="ECO:0000313" key="6">
    <source>
        <dbReference type="EMBL" id="KAF7674511.1"/>
    </source>
</evidence>
<feature type="domain" description="GST N-terminal" evidence="4">
    <location>
        <begin position="1423"/>
        <end position="1504"/>
    </location>
</feature>
<evidence type="ECO:0000256" key="2">
    <source>
        <dbReference type="SAM" id="Phobius"/>
    </source>
</evidence>
<dbReference type="Gene3D" id="1.20.1050.10">
    <property type="match status" value="1"/>
</dbReference>
<organism evidence="6 7">
    <name type="scientific">Alternaria burnsii</name>
    <dbReference type="NCBI Taxonomy" id="1187904"/>
    <lineage>
        <taxon>Eukaryota</taxon>
        <taxon>Fungi</taxon>
        <taxon>Dikarya</taxon>
        <taxon>Ascomycota</taxon>
        <taxon>Pezizomycotina</taxon>
        <taxon>Dothideomycetes</taxon>
        <taxon>Pleosporomycetidae</taxon>
        <taxon>Pleosporales</taxon>
        <taxon>Pleosporineae</taxon>
        <taxon>Pleosporaceae</taxon>
        <taxon>Alternaria</taxon>
        <taxon>Alternaria sect. Alternaria</taxon>
    </lineage>
</organism>
<dbReference type="SUPFAM" id="SSF52833">
    <property type="entry name" value="Thioredoxin-like"/>
    <property type="match status" value="1"/>
</dbReference>
<dbReference type="Gene3D" id="3.40.30.10">
    <property type="entry name" value="Glutaredoxin"/>
    <property type="match status" value="1"/>
</dbReference>
<reference evidence="6" key="1">
    <citation type="submission" date="2020-01" db="EMBL/GenBank/DDBJ databases">
        <authorList>
            <person name="Feng Z.H.Z."/>
        </authorList>
    </citation>
    <scope>NUCLEOTIDE SEQUENCE</scope>
    <source>
        <strain evidence="6">CBS107.38</strain>
    </source>
</reference>
<accession>A0A8H7B839</accession>
<gene>
    <name evidence="6" type="ORF">GT037_007271</name>
</gene>
<dbReference type="InterPro" id="IPR036282">
    <property type="entry name" value="Glutathione-S-Trfase_C_sf"/>
</dbReference>
<dbReference type="Proteomes" id="UP000596902">
    <property type="component" value="Unassembled WGS sequence"/>
</dbReference>
<dbReference type="Pfam" id="PF06985">
    <property type="entry name" value="HET"/>
    <property type="match status" value="1"/>
</dbReference>
<comment type="caution">
    <text evidence="6">The sequence shown here is derived from an EMBL/GenBank/DDBJ whole genome shotgun (WGS) entry which is preliminary data.</text>
</comment>
<evidence type="ECO:0000313" key="7">
    <source>
        <dbReference type="Proteomes" id="UP000596902"/>
    </source>
</evidence>
<protein>
    <recommendedName>
        <fullName evidence="8">Heterokaryon incompatibility domain-containing protein</fullName>
    </recommendedName>
</protein>
<dbReference type="InterPro" id="IPR054416">
    <property type="entry name" value="GST_UstS-like_C"/>
</dbReference>
<keyword evidence="7" id="KW-1185">Reference proteome</keyword>
<feature type="transmembrane region" description="Helical" evidence="2">
    <location>
        <begin position="121"/>
        <end position="146"/>
    </location>
</feature>
<dbReference type="GeneID" id="62205496"/>
<feature type="domain" description="Glutathione S-transferase UstS-like C-terminal" evidence="5">
    <location>
        <begin position="1521"/>
        <end position="1621"/>
    </location>
</feature>
<dbReference type="Pfam" id="PF22041">
    <property type="entry name" value="GST_C_7"/>
    <property type="match status" value="1"/>
</dbReference>
<name>A0A8H7B839_9PLEO</name>
<evidence type="ECO:0000259" key="3">
    <source>
        <dbReference type="Pfam" id="PF06985"/>
    </source>
</evidence>
<evidence type="ECO:0008006" key="8">
    <source>
        <dbReference type="Google" id="ProtNLM"/>
    </source>
</evidence>
<dbReference type="RefSeq" id="XP_038784806.1">
    <property type="nucleotide sequence ID" value="XM_038932318.1"/>
</dbReference>
<evidence type="ECO:0000259" key="5">
    <source>
        <dbReference type="Pfam" id="PF22041"/>
    </source>
</evidence>
<feature type="transmembrane region" description="Helical" evidence="2">
    <location>
        <begin position="167"/>
        <end position="190"/>
    </location>
</feature>
<dbReference type="InterPro" id="IPR036249">
    <property type="entry name" value="Thioredoxin-like_sf"/>
</dbReference>